<dbReference type="OrthoDB" id="5559625at2"/>
<dbReference type="SUPFAM" id="SSF52833">
    <property type="entry name" value="Thioredoxin-like"/>
    <property type="match status" value="1"/>
</dbReference>
<dbReference type="InterPro" id="IPR036249">
    <property type="entry name" value="Thioredoxin-like_sf"/>
</dbReference>
<accession>A0A369C339</accession>
<dbReference type="EMBL" id="QPJY01000008">
    <property type="protein sequence ID" value="RCX27991.1"/>
    <property type="molecule type" value="Genomic_DNA"/>
</dbReference>
<dbReference type="Proteomes" id="UP000252707">
    <property type="component" value="Unassembled WGS sequence"/>
</dbReference>
<dbReference type="Pfam" id="PF13728">
    <property type="entry name" value="TraF"/>
    <property type="match status" value="1"/>
</dbReference>
<name>A0A369C339_9GAMM</name>
<dbReference type="Gene3D" id="3.40.30.10">
    <property type="entry name" value="Glutaredoxin"/>
    <property type="match status" value="1"/>
</dbReference>
<reference evidence="2 3" key="1">
    <citation type="submission" date="2018-07" db="EMBL/GenBank/DDBJ databases">
        <title>Genomic Encyclopedia of Type Strains, Phase IV (KMG-IV): sequencing the most valuable type-strain genomes for metagenomic binning, comparative biology and taxonomic classification.</title>
        <authorList>
            <person name="Goeker M."/>
        </authorList>
    </citation>
    <scope>NUCLEOTIDE SEQUENCE [LARGE SCALE GENOMIC DNA]</scope>
    <source>
        <strain evidence="2 3">DSM 26407</strain>
    </source>
</reference>
<sequence length="277" mass="30164">MRRALLVVLLLLPVVVLAGEGGSLFTRPGEGWFWYEAPDPEPEPETKREAPEAELPAPAAAAPAAPDPVAALQGLQQALEAARAAAIMADRPREREAAVRAYMRLNQEVMARSGAFAESWQRVLWSTPALDTRIEHPVNDQAVHVRNDTRLAAMDAALRELAARRGLLFFFKSDCPYCHRFAPVLRAFAGAYGFHVIPVSLDGGGLLEYPNPRLNAGAGVALQVDTVPAVYLVEPRSRAIHPVSFGYVSHSELRDRIYTLMAPGAPDPFVTRILAGD</sequence>
<proteinExistence type="predicted"/>
<evidence type="ECO:0000256" key="1">
    <source>
        <dbReference type="SAM" id="MobiDB-lite"/>
    </source>
</evidence>
<feature type="compositionally biased region" description="Low complexity" evidence="1">
    <location>
        <begin position="53"/>
        <end position="67"/>
    </location>
</feature>
<dbReference type="InterPro" id="IPR039555">
    <property type="entry name" value="TraF/TrbB"/>
</dbReference>
<organism evidence="2 3">
    <name type="scientific">Thioalbus denitrificans</name>
    <dbReference type="NCBI Taxonomy" id="547122"/>
    <lineage>
        <taxon>Bacteria</taxon>
        <taxon>Pseudomonadati</taxon>
        <taxon>Pseudomonadota</taxon>
        <taxon>Gammaproteobacteria</taxon>
        <taxon>Chromatiales</taxon>
        <taxon>Ectothiorhodospiraceae</taxon>
        <taxon>Thioalbus</taxon>
    </lineage>
</organism>
<evidence type="ECO:0000313" key="2">
    <source>
        <dbReference type="EMBL" id="RCX27991.1"/>
    </source>
</evidence>
<comment type="caution">
    <text evidence="2">The sequence shown here is derived from an EMBL/GenBank/DDBJ whole genome shotgun (WGS) entry which is preliminary data.</text>
</comment>
<keyword evidence="3" id="KW-1185">Reference proteome</keyword>
<protein>
    <submittedName>
        <fullName evidence="2">Conjugal transfer pilus assembly protein TraF</fullName>
    </submittedName>
</protein>
<dbReference type="AlphaFoldDB" id="A0A369C339"/>
<gene>
    <name evidence="2" type="ORF">DFQ59_10819</name>
</gene>
<feature type="region of interest" description="Disordered" evidence="1">
    <location>
        <begin position="35"/>
        <end position="67"/>
    </location>
</feature>
<dbReference type="RefSeq" id="WP_114280415.1">
    <property type="nucleotide sequence ID" value="NZ_QPJY01000008.1"/>
</dbReference>
<evidence type="ECO:0000313" key="3">
    <source>
        <dbReference type="Proteomes" id="UP000252707"/>
    </source>
</evidence>